<reference evidence="1" key="1">
    <citation type="journal article" date="2015" name="Nature">
        <title>Complex archaea that bridge the gap between prokaryotes and eukaryotes.</title>
        <authorList>
            <person name="Spang A."/>
            <person name="Saw J.H."/>
            <person name="Jorgensen S.L."/>
            <person name="Zaremba-Niedzwiedzka K."/>
            <person name="Martijn J."/>
            <person name="Lind A.E."/>
            <person name="van Eijk R."/>
            <person name="Schleper C."/>
            <person name="Guy L."/>
            <person name="Ettema T.J."/>
        </authorList>
    </citation>
    <scope>NUCLEOTIDE SEQUENCE</scope>
</reference>
<organism evidence="1">
    <name type="scientific">marine sediment metagenome</name>
    <dbReference type="NCBI Taxonomy" id="412755"/>
    <lineage>
        <taxon>unclassified sequences</taxon>
        <taxon>metagenomes</taxon>
        <taxon>ecological metagenomes</taxon>
    </lineage>
</organism>
<feature type="non-terminal residue" evidence="1">
    <location>
        <position position="1"/>
    </location>
</feature>
<dbReference type="AlphaFoldDB" id="A0A0F9DZ30"/>
<dbReference type="EMBL" id="LAZR01029610">
    <property type="protein sequence ID" value="KKL59071.1"/>
    <property type="molecule type" value="Genomic_DNA"/>
</dbReference>
<gene>
    <name evidence="1" type="ORF">LCGC14_2219030</name>
</gene>
<sequence>TIGGPTATQHELFKAQWLKKVPIIGAVVKASERAAAVGMNTLRNGIFDTTVEKWEGQNRSDADYQALADMANISTGVAIGKFMKDYGHLLNAPFFSFGYNVSRFQLIGKGFTSLIDITKETGSRLAGKDFRASPASKLLAGELVLFVMAGLTALAIAEAAGAEVEKDPRSSDFGKVKMGRMRVDVWAGFQQISAMVVQLAMGQGKGLRSGEIYTKDRLTTVLRYVQGKLSPVVGLGVELLSKKTFLGEPLPDRVSTPEGAIGYALGKIAPLVLEDVVDAIRFQGMGAGVAAFPLAFHGIGVSTFEPSPLDNLTEMRDHYSQKMFGNDWGSVGPDFQEGLENFYPQLAEQERVSRFERRNAEFNGARQREAGRAVEKALSKKIRREMEGLGVTVGGLSRTLNKGWRLNGKFIRSIRMI</sequence>
<proteinExistence type="predicted"/>
<comment type="caution">
    <text evidence="1">The sequence shown here is derived from an EMBL/GenBank/DDBJ whole genome shotgun (WGS) entry which is preliminary data.</text>
</comment>
<name>A0A0F9DZ30_9ZZZZ</name>
<evidence type="ECO:0000313" key="1">
    <source>
        <dbReference type="EMBL" id="KKL59071.1"/>
    </source>
</evidence>
<protein>
    <submittedName>
        <fullName evidence="1">Uncharacterized protein</fullName>
    </submittedName>
</protein>
<accession>A0A0F9DZ30</accession>